<protein>
    <submittedName>
        <fullName evidence="2">Uncharacterized protein</fullName>
    </submittedName>
</protein>
<sequence>MDFSTFVKSELSLRKPQGKERSYIEPEYFEESTQHTILHGFRSRQQKAELIRWICVPYFSVEEGSSIARSAINPPIFLNTGYLTEGKYFQVAQLWCIIFGDSTLITCARKSMSDLPQHEIKIKALPPANLERRAVGDRSPIIVVSDGGIRTWLFPVEDCKTWVEFIAHFTELSVDFPNSWDLLYKNTKLRRKDWPIFISHAQRSSVRLLIQKNEENNESADDSNESDDSSILGDDDDVHGPQSNATEGGKPDIFPPMKMKAQSAETEFGTNNAGRSAKPIDTWHVFTAQHTLTVDSDDIDHYLASKNKRLGESTAYVECPTKTFQEVKDYVSSLGSSEHMDLDNVSTSELHLLKAAMNILSLFFPLHYEHKITQKYWGAIDRILRESSQRSPRFLRVVWDVRRTSRTVRDLKDLFSSYTPAENQIEAPWEFMRAWMFCLMYFILYSTEGAGKSPSYQLRCRALLRKGKSKVLQGLQIMRLRDREAVSPLGISSLLIFGLLRDLRDRPVSFTVAARYWRDIQQLTTEIQDNPLGRGYLDVLMSLKRDIDTIIIALEQQQRVLDSLTHSIKESDAKRVPAQNTNKLNGEGLEARVAGLSLRATEEALQSFIEMSGRVTELESWVVFLRLFYKARS</sequence>
<dbReference type="AlphaFoldDB" id="A0A8E2E0R7"/>
<reference evidence="2 3" key="1">
    <citation type="journal article" date="2016" name="Nat. Commun.">
        <title>Ectomycorrhizal ecology is imprinted in the genome of the dominant symbiotic fungus Cenococcum geophilum.</title>
        <authorList>
            <consortium name="DOE Joint Genome Institute"/>
            <person name="Peter M."/>
            <person name="Kohler A."/>
            <person name="Ohm R.A."/>
            <person name="Kuo A."/>
            <person name="Krutzmann J."/>
            <person name="Morin E."/>
            <person name="Arend M."/>
            <person name="Barry K.W."/>
            <person name="Binder M."/>
            <person name="Choi C."/>
            <person name="Clum A."/>
            <person name="Copeland A."/>
            <person name="Grisel N."/>
            <person name="Haridas S."/>
            <person name="Kipfer T."/>
            <person name="LaButti K."/>
            <person name="Lindquist E."/>
            <person name="Lipzen A."/>
            <person name="Maire R."/>
            <person name="Meier B."/>
            <person name="Mihaltcheva S."/>
            <person name="Molinier V."/>
            <person name="Murat C."/>
            <person name="Poggeler S."/>
            <person name="Quandt C.A."/>
            <person name="Sperisen C."/>
            <person name="Tritt A."/>
            <person name="Tisserant E."/>
            <person name="Crous P.W."/>
            <person name="Henrissat B."/>
            <person name="Nehls U."/>
            <person name="Egli S."/>
            <person name="Spatafora J.W."/>
            <person name="Grigoriev I.V."/>
            <person name="Martin F.M."/>
        </authorList>
    </citation>
    <scope>NUCLEOTIDE SEQUENCE [LARGE SCALE GENOMIC DNA]</scope>
    <source>
        <strain evidence="2 3">CBS 459.81</strain>
    </source>
</reference>
<dbReference type="OrthoDB" id="5430750at2759"/>
<dbReference type="Proteomes" id="UP000250266">
    <property type="component" value="Unassembled WGS sequence"/>
</dbReference>
<gene>
    <name evidence="2" type="ORF">K432DRAFT_429549</name>
</gene>
<feature type="compositionally biased region" description="Acidic residues" evidence="1">
    <location>
        <begin position="216"/>
        <end position="237"/>
    </location>
</feature>
<evidence type="ECO:0000256" key="1">
    <source>
        <dbReference type="SAM" id="MobiDB-lite"/>
    </source>
</evidence>
<proteinExistence type="predicted"/>
<keyword evidence="3" id="KW-1185">Reference proteome</keyword>
<name>A0A8E2E0R7_9PEZI</name>
<dbReference type="EMBL" id="KV745346">
    <property type="protein sequence ID" value="OCK75231.1"/>
    <property type="molecule type" value="Genomic_DNA"/>
</dbReference>
<accession>A0A8E2E0R7</accession>
<organism evidence="2 3">
    <name type="scientific">Lepidopterella palustris CBS 459.81</name>
    <dbReference type="NCBI Taxonomy" id="1314670"/>
    <lineage>
        <taxon>Eukaryota</taxon>
        <taxon>Fungi</taxon>
        <taxon>Dikarya</taxon>
        <taxon>Ascomycota</taxon>
        <taxon>Pezizomycotina</taxon>
        <taxon>Dothideomycetes</taxon>
        <taxon>Pleosporomycetidae</taxon>
        <taxon>Mytilinidiales</taxon>
        <taxon>Argynnaceae</taxon>
        <taxon>Lepidopterella</taxon>
    </lineage>
</organism>
<feature type="compositionally biased region" description="Polar residues" evidence="1">
    <location>
        <begin position="263"/>
        <end position="274"/>
    </location>
</feature>
<evidence type="ECO:0000313" key="2">
    <source>
        <dbReference type="EMBL" id="OCK75231.1"/>
    </source>
</evidence>
<feature type="region of interest" description="Disordered" evidence="1">
    <location>
        <begin position="215"/>
        <end position="274"/>
    </location>
</feature>
<evidence type="ECO:0000313" key="3">
    <source>
        <dbReference type="Proteomes" id="UP000250266"/>
    </source>
</evidence>